<dbReference type="RefSeq" id="WP_002702008.1">
    <property type="nucleotide sequence ID" value="NZ_AAWS01000042.1"/>
</dbReference>
<reference evidence="1 2" key="1">
    <citation type="submission" date="2007-01" db="EMBL/GenBank/DDBJ databases">
        <authorList>
            <person name="Haygood M."/>
            <person name="Podell S."/>
            <person name="Anderson C."/>
            <person name="Hopkinson B."/>
            <person name="Roe K."/>
            <person name="Barbeau K."/>
            <person name="Gaasterland T."/>
            <person name="Ferriera S."/>
            <person name="Johnson J."/>
            <person name="Kravitz S."/>
            <person name="Beeson K."/>
            <person name="Sutton G."/>
            <person name="Rogers Y.-H."/>
            <person name="Friedman R."/>
            <person name="Frazier M."/>
            <person name="Venter J.C."/>
        </authorList>
    </citation>
    <scope>NUCLEOTIDE SEQUENCE [LARGE SCALE GENOMIC DNA]</scope>
    <source>
        <strain evidence="1 2">ATCC 23134</strain>
    </source>
</reference>
<protein>
    <submittedName>
        <fullName evidence="1">Uncharacterized protein</fullName>
    </submittedName>
</protein>
<evidence type="ECO:0000313" key="1">
    <source>
        <dbReference type="EMBL" id="EAY25831.1"/>
    </source>
</evidence>
<name>A1ZUS7_MICM2</name>
<organism evidence="1 2">
    <name type="scientific">Microscilla marina ATCC 23134</name>
    <dbReference type="NCBI Taxonomy" id="313606"/>
    <lineage>
        <taxon>Bacteria</taxon>
        <taxon>Pseudomonadati</taxon>
        <taxon>Bacteroidota</taxon>
        <taxon>Cytophagia</taxon>
        <taxon>Cytophagales</taxon>
        <taxon>Microscillaceae</taxon>
        <taxon>Microscilla</taxon>
    </lineage>
</organism>
<proteinExistence type="predicted"/>
<sequence length="54" mass="6341">MNKRIAKKILKNKDREVTIEKGGKEVAKKSYHLAQIKKAETVMRRYEKNQPKGE</sequence>
<evidence type="ECO:0000313" key="2">
    <source>
        <dbReference type="Proteomes" id="UP000004095"/>
    </source>
</evidence>
<dbReference type="EMBL" id="AAWS01000042">
    <property type="protein sequence ID" value="EAY25831.1"/>
    <property type="molecule type" value="Genomic_DNA"/>
</dbReference>
<dbReference type="Proteomes" id="UP000004095">
    <property type="component" value="Unassembled WGS sequence"/>
</dbReference>
<accession>A1ZUS7</accession>
<dbReference type="AlphaFoldDB" id="A1ZUS7"/>
<keyword evidence="2" id="KW-1185">Reference proteome</keyword>
<gene>
    <name evidence="1" type="ORF">M23134_07643</name>
</gene>
<comment type="caution">
    <text evidence="1">The sequence shown here is derived from an EMBL/GenBank/DDBJ whole genome shotgun (WGS) entry which is preliminary data.</text>
</comment>